<evidence type="ECO:0000313" key="2">
    <source>
        <dbReference type="Proteomes" id="UP000499080"/>
    </source>
</evidence>
<name>A0A4Y2AXR4_ARAVE</name>
<evidence type="ECO:0000313" key="1">
    <source>
        <dbReference type="EMBL" id="GBL83975.1"/>
    </source>
</evidence>
<proteinExistence type="predicted"/>
<accession>A0A4Y2AXR4</accession>
<reference evidence="1 2" key="1">
    <citation type="journal article" date="2019" name="Sci. Rep.">
        <title>Orb-weaving spider Araneus ventricosus genome elucidates the spidroin gene catalogue.</title>
        <authorList>
            <person name="Kono N."/>
            <person name="Nakamura H."/>
            <person name="Ohtoshi R."/>
            <person name="Moran D.A.P."/>
            <person name="Shinohara A."/>
            <person name="Yoshida Y."/>
            <person name="Fujiwara M."/>
            <person name="Mori M."/>
            <person name="Tomita M."/>
            <person name="Arakawa K."/>
        </authorList>
    </citation>
    <scope>NUCLEOTIDE SEQUENCE [LARGE SCALE GENOMIC DNA]</scope>
</reference>
<dbReference type="Proteomes" id="UP000499080">
    <property type="component" value="Unassembled WGS sequence"/>
</dbReference>
<dbReference type="AlphaFoldDB" id="A0A4Y2AXR4"/>
<sequence length="95" mass="11277">MTRPMRYLVKISSHRRFRNEDHGAISRPFTSQINWIFWNARTKKPSKSIEISQMTCGGWNSGLNSERKIRGTLKDLREKNNALRRWKPRFEGSIN</sequence>
<comment type="caution">
    <text evidence="1">The sequence shown here is derived from an EMBL/GenBank/DDBJ whole genome shotgun (WGS) entry which is preliminary data.</text>
</comment>
<gene>
    <name evidence="1" type="ORF">AVEN_100856_1</name>
</gene>
<keyword evidence="2" id="KW-1185">Reference proteome</keyword>
<dbReference type="EMBL" id="BGPR01000035">
    <property type="protein sequence ID" value="GBL83975.1"/>
    <property type="molecule type" value="Genomic_DNA"/>
</dbReference>
<protein>
    <submittedName>
        <fullName evidence="1">Uncharacterized protein</fullName>
    </submittedName>
</protein>
<organism evidence="1 2">
    <name type="scientific">Araneus ventricosus</name>
    <name type="common">Orbweaver spider</name>
    <name type="synonym">Epeira ventricosa</name>
    <dbReference type="NCBI Taxonomy" id="182803"/>
    <lineage>
        <taxon>Eukaryota</taxon>
        <taxon>Metazoa</taxon>
        <taxon>Ecdysozoa</taxon>
        <taxon>Arthropoda</taxon>
        <taxon>Chelicerata</taxon>
        <taxon>Arachnida</taxon>
        <taxon>Araneae</taxon>
        <taxon>Araneomorphae</taxon>
        <taxon>Entelegynae</taxon>
        <taxon>Araneoidea</taxon>
        <taxon>Araneidae</taxon>
        <taxon>Araneus</taxon>
    </lineage>
</organism>